<evidence type="ECO:0000256" key="1">
    <source>
        <dbReference type="ARBA" id="ARBA00009481"/>
    </source>
</evidence>
<keyword evidence="3" id="KW-0808">Transferase</keyword>
<comment type="similarity">
    <text evidence="1">Belongs to the glycosyltransferase group 1 family. Glycosyltransferase 4 subfamily.</text>
</comment>
<dbReference type="Proteomes" id="UP000006671">
    <property type="component" value="Unassembled WGS sequence"/>
</dbReference>
<keyword evidence="6" id="KW-1185">Reference proteome</keyword>
<dbReference type="InterPro" id="IPR049438">
    <property type="entry name" value="TreT_GT1"/>
</dbReference>
<name>D2VFQ5_NAEGR</name>
<reference evidence="5 6" key="1">
    <citation type="journal article" date="2010" name="Cell">
        <title>The genome of Naegleria gruberi illuminates early eukaryotic versatility.</title>
        <authorList>
            <person name="Fritz-Laylin L.K."/>
            <person name="Prochnik S.E."/>
            <person name="Ginger M.L."/>
            <person name="Dacks J.B."/>
            <person name="Carpenter M.L."/>
            <person name="Field M.C."/>
            <person name="Kuo A."/>
            <person name="Paredez A."/>
            <person name="Chapman J."/>
            <person name="Pham J."/>
            <person name="Shu S."/>
            <person name="Neupane R."/>
            <person name="Cipriano M."/>
            <person name="Mancuso J."/>
            <person name="Tu H."/>
            <person name="Salamov A."/>
            <person name="Lindquist E."/>
            <person name="Shapiro H."/>
            <person name="Lucas S."/>
            <person name="Grigoriev I.V."/>
            <person name="Cande W.Z."/>
            <person name="Fulton C."/>
            <person name="Rokhsar D.S."/>
            <person name="Dawson S.C."/>
        </authorList>
    </citation>
    <scope>NUCLEOTIDE SEQUENCE [LARGE SCALE GENOMIC DNA]</scope>
    <source>
        <strain evidence="5 6">NEG-M</strain>
    </source>
</reference>
<dbReference type="AlphaFoldDB" id="D2VFQ5"/>
<dbReference type="PANTHER" id="PTHR47779">
    <property type="entry name" value="SYNTHASE (CCG-9), PUTATIVE (AFU_ORTHOLOGUE AFUA_3G12100)-RELATED"/>
    <property type="match status" value="1"/>
</dbReference>
<accession>D2VFQ5</accession>
<dbReference type="Gene3D" id="3.40.50.2000">
    <property type="entry name" value="Glycogen Phosphorylase B"/>
    <property type="match status" value="1"/>
</dbReference>
<organism evidence="6">
    <name type="scientific">Naegleria gruberi</name>
    <name type="common">Amoeba</name>
    <dbReference type="NCBI Taxonomy" id="5762"/>
    <lineage>
        <taxon>Eukaryota</taxon>
        <taxon>Discoba</taxon>
        <taxon>Heterolobosea</taxon>
        <taxon>Tetramitia</taxon>
        <taxon>Eutetramitia</taxon>
        <taxon>Vahlkampfiidae</taxon>
        <taxon>Naegleria</taxon>
    </lineage>
</organism>
<dbReference type="VEuPathDB" id="AmoebaDB:NAEGRDRAFT_67707"/>
<gene>
    <name evidence="5" type="ORF">NAEGRDRAFT_67707</name>
</gene>
<evidence type="ECO:0000313" key="5">
    <source>
        <dbReference type="EMBL" id="EFC44512.1"/>
    </source>
</evidence>
<dbReference type="RefSeq" id="XP_002677256.1">
    <property type="nucleotide sequence ID" value="XM_002677210.1"/>
</dbReference>
<dbReference type="InParanoid" id="D2VFQ5"/>
<dbReference type="GO" id="GO:0016757">
    <property type="term" value="F:glycosyltransferase activity"/>
    <property type="evidence" value="ECO:0007669"/>
    <property type="project" value="UniProtKB-KW"/>
</dbReference>
<protein>
    <submittedName>
        <fullName evidence="5">Predicted protein</fullName>
    </submittedName>
</protein>
<dbReference type="OrthoDB" id="10252367at2759"/>
<evidence type="ECO:0000313" key="6">
    <source>
        <dbReference type="Proteomes" id="UP000006671"/>
    </source>
</evidence>
<dbReference type="GeneID" id="8850145"/>
<dbReference type="InterPro" id="IPR052078">
    <property type="entry name" value="Trehalose_Metab_GTase"/>
</dbReference>
<dbReference type="STRING" id="5762.D2VFQ5"/>
<evidence type="ECO:0000256" key="3">
    <source>
        <dbReference type="ARBA" id="ARBA00022679"/>
    </source>
</evidence>
<evidence type="ECO:0000256" key="2">
    <source>
        <dbReference type="ARBA" id="ARBA00022676"/>
    </source>
</evidence>
<dbReference type="KEGG" id="ngr:NAEGRDRAFT_67707"/>
<dbReference type="EMBL" id="GG738868">
    <property type="protein sequence ID" value="EFC44512.1"/>
    <property type="molecule type" value="Genomic_DNA"/>
</dbReference>
<dbReference type="PANTHER" id="PTHR47779:SF1">
    <property type="entry name" value="SYNTHASE (CCG-9), PUTATIVE (AFU_ORTHOLOGUE AFUA_3G12100)-RELATED"/>
    <property type="match status" value="1"/>
</dbReference>
<dbReference type="SUPFAM" id="SSF53756">
    <property type="entry name" value="UDP-Glycosyltransferase/glycogen phosphorylase"/>
    <property type="match status" value="1"/>
</dbReference>
<keyword evidence="2" id="KW-0328">Glycosyltransferase</keyword>
<sequence>MKRKVKPFSNRKIWHINSTAVGGGVAEMLLRLCGTMNEVGYTASWLTINTDDEMFFSVTKKIHNFIHGSGEDRDFTSEDRIVYENVNRENANSEGFLTGSIISEGDIVILHDPQPLGLVKSIREVFGNRVKVIFRCHIGLDEHNFQTRCAWNFLQPYIQMVDHSIFTSPEYAPSYLKNNFSIIYPSLSPFNPKNQHLSTNEIMNILVQSGLTRCEEEFEWKSKYPHKVKRLFRDPYLLGIPFNPIVTQISRWDRLKGWIPLMKGWLRMKQNLETMSEKLTEEEMKLLKRVKLGKLIL</sequence>
<evidence type="ECO:0000259" key="4">
    <source>
        <dbReference type="Pfam" id="PF21269"/>
    </source>
</evidence>
<dbReference type="Pfam" id="PF21269">
    <property type="entry name" value="TreT_GT1"/>
    <property type="match status" value="1"/>
</dbReference>
<proteinExistence type="inferred from homology"/>
<feature type="domain" description="Trehalose synthase N-terminal" evidence="4">
    <location>
        <begin position="15"/>
        <end position="173"/>
    </location>
</feature>